<reference evidence="3 4" key="1">
    <citation type="journal article" date="2015" name="Genome Biol. Evol.">
        <title>Comparative Genomics of a Bacterivorous Green Alga Reveals Evolutionary Causalities and Consequences of Phago-Mixotrophic Mode of Nutrition.</title>
        <authorList>
            <person name="Burns J.A."/>
            <person name="Paasch A."/>
            <person name="Narechania A."/>
            <person name="Kim E."/>
        </authorList>
    </citation>
    <scope>NUCLEOTIDE SEQUENCE [LARGE SCALE GENOMIC DNA]</scope>
    <source>
        <strain evidence="3 4">PLY_AMNH</strain>
    </source>
</reference>
<dbReference type="AlphaFoldDB" id="A0AAE0LKM6"/>
<keyword evidence="1" id="KW-0175">Coiled coil</keyword>
<proteinExistence type="predicted"/>
<dbReference type="Proteomes" id="UP001190700">
    <property type="component" value="Unassembled WGS sequence"/>
</dbReference>
<evidence type="ECO:0000313" key="3">
    <source>
        <dbReference type="EMBL" id="KAK3288677.1"/>
    </source>
</evidence>
<evidence type="ECO:0000256" key="2">
    <source>
        <dbReference type="SAM" id="MobiDB-lite"/>
    </source>
</evidence>
<comment type="caution">
    <text evidence="3">The sequence shown here is derived from an EMBL/GenBank/DDBJ whole genome shotgun (WGS) entry which is preliminary data.</text>
</comment>
<dbReference type="EMBL" id="LGRX02000421">
    <property type="protein sequence ID" value="KAK3288677.1"/>
    <property type="molecule type" value="Genomic_DNA"/>
</dbReference>
<evidence type="ECO:0000256" key="1">
    <source>
        <dbReference type="SAM" id="Coils"/>
    </source>
</evidence>
<sequence>MIVPTSSGVATMRAAKPRKNKLAEKTMYNFLRASAKIPVTVSKENVKELFGKSSEEIKELLPKIDTDINTLKNDVDSLKRGGGGTHVGATTAAIETARTAAEAARDGAATAQTAAEAARDGAATARGVAEAARDGAATAQTAAEAARDDAATARDGAATAQTAAEAARDDAATARGVAEAARGGAATAQTAAEAARDGAVIAQIAAEAVKTAVDTALNTLNSTPSSSGDGGVPAQVNLTIEQARTAAEAARGGAEEAMRRAVEAKDDVERAKEAIDAAHTAIDAAHTAIEQTETDTLEAMRTAVTAKDGAEAAKDEAVEAKQTAESVKADVMVVINQLGDDNNEESVKLRTALRSLVEGEVQIGLDIIKKNLDEHGANVTYIREGDFQNMQQLRERLNNLYDNPSSLSEEVIGNLVQKYITEKFMPKSSGEMTVAQSQLAQYRRQLQMLSNLVNLTPAPDVQS</sequence>
<gene>
    <name evidence="3" type="ORF">CYMTET_3895</name>
</gene>
<evidence type="ECO:0000313" key="4">
    <source>
        <dbReference type="Proteomes" id="UP001190700"/>
    </source>
</evidence>
<feature type="compositionally biased region" description="Low complexity" evidence="2">
    <location>
        <begin position="153"/>
        <end position="165"/>
    </location>
</feature>
<feature type="coiled-coil region" evidence="1">
    <location>
        <begin position="254"/>
        <end position="281"/>
    </location>
</feature>
<organism evidence="3 4">
    <name type="scientific">Cymbomonas tetramitiformis</name>
    <dbReference type="NCBI Taxonomy" id="36881"/>
    <lineage>
        <taxon>Eukaryota</taxon>
        <taxon>Viridiplantae</taxon>
        <taxon>Chlorophyta</taxon>
        <taxon>Pyramimonadophyceae</taxon>
        <taxon>Pyramimonadales</taxon>
        <taxon>Pyramimonadaceae</taxon>
        <taxon>Cymbomonas</taxon>
    </lineage>
</organism>
<keyword evidence="4" id="KW-1185">Reference proteome</keyword>
<protein>
    <submittedName>
        <fullName evidence="3">Uncharacterized protein</fullName>
    </submittedName>
</protein>
<accession>A0AAE0LKM6</accession>
<name>A0AAE0LKM6_9CHLO</name>
<feature type="region of interest" description="Disordered" evidence="2">
    <location>
        <begin position="139"/>
        <end position="167"/>
    </location>
</feature>